<dbReference type="PROSITE" id="PS50303">
    <property type="entry name" value="PUM_HD"/>
    <property type="match status" value="1"/>
</dbReference>
<dbReference type="SMART" id="SM00025">
    <property type="entry name" value="Pumilio"/>
    <property type="match status" value="4"/>
</dbReference>
<dbReference type="InterPro" id="IPR012959">
    <property type="entry name" value="CPL_dom"/>
</dbReference>
<proteinExistence type="predicted"/>
<feature type="compositionally biased region" description="Low complexity" evidence="5">
    <location>
        <begin position="119"/>
        <end position="129"/>
    </location>
</feature>
<evidence type="ECO:0000313" key="8">
    <source>
        <dbReference type="Proteomes" id="UP000799428"/>
    </source>
</evidence>
<feature type="repeat" description="Pumilio" evidence="4">
    <location>
        <begin position="220"/>
        <end position="255"/>
    </location>
</feature>
<dbReference type="AlphaFoldDB" id="A0A6G1K139"/>
<dbReference type="InterPro" id="IPR011989">
    <property type="entry name" value="ARM-like"/>
</dbReference>
<feature type="compositionally biased region" description="Acidic residues" evidence="5">
    <location>
        <begin position="53"/>
        <end position="67"/>
    </location>
</feature>
<evidence type="ECO:0000256" key="2">
    <source>
        <dbReference type="ARBA" id="ARBA00022884"/>
    </source>
</evidence>
<dbReference type="PROSITE" id="PS50302">
    <property type="entry name" value="PUM"/>
    <property type="match status" value="1"/>
</dbReference>
<feature type="compositionally biased region" description="Basic and acidic residues" evidence="5">
    <location>
        <begin position="709"/>
        <end position="720"/>
    </location>
</feature>
<dbReference type="Proteomes" id="UP000799428">
    <property type="component" value="Unassembled WGS sequence"/>
</dbReference>
<evidence type="ECO:0000313" key="7">
    <source>
        <dbReference type="EMBL" id="KAF2706579.1"/>
    </source>
</evidence>
<comment type="function">
    <text evidence="3">RNA-binding nucleolar protein required for pre-rRNA processing. Involved in production of 18S rRNA and assembly of small ribosomal subunit.</text>
</comment>
<feature type="compositionally biased region" description="Basic and acidic residues" evidence="5">
    <location>
        <begin position="90"/>
        <end position="104"/>
    </location>
</feature>
<protein>
    <submittedName>
        <fullName evidence="7">ARM repeat-containing protein</fullName>
    </submittedName>
</protein>
<dbReference type="InterPro" id="IPR016024">
    <property type="entry name" value="ARM-type_fold"/>
</dbReference>
<feature type="compositionally biased region" description="Basic and acidic residues" evidence="5">
    <location>
        <begin position="130"/>
        <end position="145"/>
    </location>
</feature>
<dbReference type="EMBL" id="MU005775">
    <property type="protein sequence ID" value="KAF2706579.1"/>
    <property type="molecule type" value="Genomic_DNA"/>
</dbReference>
<feature type="compositionally biased region" description="Basic residues" evidence="5">
    <location>
        <begin position="698"/>
        <end position="708"/>
    </location>
</feature>
<keyword evidence="1" id="KW-0677">Repeat</keyword>
<feature type="region of interest" description="Disordered" evidence="5">
    <location>
        <begin position="1"/>
        <end position="148"/>
    </location>
</feature>
<dbReference type="InterPro" id="IPR033133">
    <property type="entry name" value="PUM-HD"/>
</dbReference>
<dbReference type="PANTHER" id="PTHR13389:SF0">
    <property type="entry name" value="PUMILIO HOMOLOG 3"/>
    <property type="match status" value="1"/>
</dbReference>
<evidence type="ECO:0000256" key="3">
    <source>
        <dbReference type="ARBA" id="ARBA00024893"/>
    </source>
</evidence>
<name>A0A6G1K139_9PLEO</name>
<feature type="domain" description="PUM-HD" evidence="6">
    <location>
        <begin position="161"/>
        <end position="537"/>
    </location>
</feature>
<dbReference type="GO" id="GO:0003729">
    <property type="term" value="F:mRNA binding"/>
    <property type="evidence" value="ECO:0007669"/>
    <property type="project" value="TreeGrafter"/>
</dbReference>
<dbReference type="InterPro" id="IPR040059">
    <property type="entry name" value="PUM3"/>
</dbReference>
<organism evidence="7 8">
    <name type="scientific">Pleomassaria siparia CBS 279.74</name>
    <dbReference type="NCBI Taxonomy" id="1314801"/>
    <lineage>
        <taxon>Eukaryota</taxon>
        <taxon>Fungi</taxon>
        <taxon>Dikarya</taxon>
        <taxon>Ascomycota</taxon>
        <taxon>Pezizomycotina</taxon>
        <taxon>Dothideomycetes</taxon>
        <taxon>Pleosporomycetidae</taxon>
        <taxon>Pleosporales</taxon>
        <taxon>Pleomassariaceae</taxon>
        <taxon>Pleomassaria</taxon>
    </lineage>
</organism>
<feature type="compositionally biased region" description="Basic and acidic residues" evidence="5">
    <location>
        <begin position="23"/>
        <end position="40"/>
    </location>
</feature>
<evidence type="ECO:0000256" key="4">
    <source>
        <dbReference type="PROSITE-ProRule" id="PRU00317"/>
    </source>
</evidence>
<dbReference type="SUPFAM" id="SSF48371">
    <property type="entry name" value="ARM repeat"/>
    <property type="match status" value="1"/>
</dbReference>
<gene>
    <name evidence="7" type="ORF">K504DRAFT_385216</name>
</gene>
<dbReference type="InterPro" id="IPR001313">
    <property type="entry name" value="Pumilio_RNA-bd_rpt"/>
</dbReference>
<dbReference type="PANTHER" id="PTHR13389">
    <property type="entry name" value="PUMILIO HOMOLOG 3"/>
    <property type="match status" value="1"/>
</dbReference>
<dbReference type="OrthoDB" id="497380at2759"/>
<dbReference type="Gene3D" id="1.25.10.10">
    <property type="entry name" value="Leucine-rich Repeat Variant"/>
    <property type="match status" value="1"/>
</dbReference>
<accession>A0A6G1K139</accession>
<reference evidence="7" key="1">
    <citation type="journal article" date="2020" name="Stud. Mycol.">
        <title>101 Dothideomycetes genomes: a test case for predicting lifestyles and emergence of pathogens.</title>
        <authorList>
            <person name="Haridas S."/>
            <person name="Albert R."/>
            <person name="Binder M."/>
            <person name="Bloem J."/>
            <person name="Labutti K."/>
            <person name="Salamov A."/>
            <person name="Andreopoulos B."/>
            <person name="Baker S."/>
            <person name="Barry K."/>
            <person name="Bills G."/>
            <person name="Bluhm B."/>
            <person name="Cannon C."/>
            <person name="Castanera R."/>
            <person name="Culley D."/>
            <person name="Daum C."/>
            <person name="Ezra D."/>
            <person name="Gonzalez J."/>
            <person name="Henrissat B."/>
            <person name="Kuo A."/>
            <person name="Liang C."/>
            <person name="Lipzen A."/>
            <person name="Lutzoni F."/>
            <person name="Magnuson J."/>
            <person name="Mondo S."/>
            <person name="Nolan M."/>
            <person name="Ohm R."/>
            <person name="Pangilinan J."/>
            <person name="Park H.-J."/>
            <person name="Ramirez L."/>
            <person name="Alfaro M."/>
            <person name="Sun H."/>
            <person name="Tritt A."/>
            <person name="Yoshinaga Y."/>
            <person name="Zwiers L.-H."/>
            <person name="Turgeon B."/>
            <person name="Goodwin S."/>
            <person name="Spatafora J."/>
            <person name="Crous P."/>
            <person name="Grigoriev I."/>
        </authorList>
    </citation>
    <scope>NUCLEOTIDE SEQUENCE</scope>
    <source>
        <strain evidence="7">CBS 279.74</strain>
    </source>
</reference>
<dbReference type="Pfam" id="PF08144">
    <property type="entry name" value="CPL"/>
    <property type="match status" value="1"/>
</dbReference>
<dbReference type="GO" id="GO:0005730">
    <property type="term" value="C:nucleolus"/>
    <property type="evidence" value="ECO:0007669"/>
    <property type="project" value="TreeGrafter"/>
</dbReference>
<keyword evidence="2" id="KW-0694">RNA-binding</keyword>
<evidence type="ECO:0000256" key="5">
    <source>
        <dbReference type="SAM" id="MobiDB-lite"/>
    </source>
</evidence>
<evidence type="ECO:0000256" key="1">
    <source>
        <dbReference type="ARBA" id="ARBA00022737"/>
    </source>
</evidence>
<keyword evidence="8" id="KW-1185">Reference proteome</keyword>
<dbReference type="GO" id="GO:0006417">
    <property type="term" value="P:regulation of translation"/>
    <property type="evidence" value="ECO:0007669"/>
    <property type="project" value="TreeGrafter"/>
</dbReference>
<feature type="region of interest" description="Disordered" evidence="5">
    <location>
        <begin position="682"/>
        <end position="732"/>
    </location>
</feature>
<evidence type="ECO:0000259" key="6">
    <source>
        <dbReference type="PROSITE" id="PS50303"/>
    </source>
</evidence>
<sequence>MAGIKRKSVAPTQPEIKSKSKKVKVEKSSSKPSTKHEVAHRPKSSKKPKTKDDSDDLIESDSSEDEDGFHGFAADKGAAVSTSEDEDMDMDAKADSTEDSEPKREKRVKKPSQEEYKTSALAALNANSSREAHAKQKTLAKERKAAKPNADIIERSKKLWEKLRLKSHTEKEERNKLVVELFEIVTGRVKDFVFKHDSVRVVQCAVKYSNMEQRRMIARELKGEFKTLAEGKYSKFLIAKLLEKGDPEILELIITEFYGHVRRMINHPEAAWILDDSYRQVMTPAQKTRILREWYGPEFSIPGLKTEKSTTAELLSILEESPEKRKPIMEHLETQINQLIQKKLTGFTMLHDAMLQYFLACKPGTNEASDFLEHLKPDTTLKEGEEPDNVDLLKNLAFTKPGSRLVSLALAHGTAKDRKLLLRPYKDTVHLMAFDANAHHVLLAAMAVVDDTKLTSKSIFGELLPNNDTLPEKVLDLTNDVRARTVLLYPFASDSKWLLDDNTRDRLSELYAIRTTTSKKDPTTRLQEIARPIEGQLLTAIISRAADFAAFSFGLQFLGEVLVGAPEVEQQKRQEALTEVAKLSRQILDSSLPTSSPDDKAASHGKNMLKTLVQGGKFDAQTRKVVPVEPALGFADMFWDHIKSDVLQWATGAGSFVIVGLLEAENFERKNEVLKALKKERKQLEAAAGPPMPERSKEQHKKQKKGKQNAKDEKVEDRPKRNAGARLLLEKL</sequence>